<evidence type="ECO:0000313" key="4">
    <source>
        <dbReference type="WBParaSite" id="SCUD_0002107401-mRNA-1"/>
    </source>
</evidence>
<sequence length="222" mass="25740">MPFWPDNIEAWYVTPSMFTSDVSEPYETLKRSILKRGDPTDRQRLNQLFNNIDLKHGSATDMLQRMREVVGPKTFDEGLFKQLLLSKLPQQVQTLLVSLQDNALDELAASAGRILEITKSTTEVFSVKENPHTTQNDITELCHTLTRYLNLRTARKRPRTPRRSISRKRSVPRPRETDNPNWCWYHNQYGKSSRNCRKPCNFPNTKPTDSKNNSGNFQAGMR</sequence>
<feature type="region of interest" description="Disordered" evidence="1">
    <location>
        <begin position="152"/>
        <end position="177"/>
    </location>
</feature>
<dbReference type="PANTHER" id="PTHR33327">
    <property type="entry name" value="ENDONUCLEASE"/>
    <property type="match status" value="1"/>
</dbReference>
<proteinExistence type="predicted"/>
<organism evidence="4">
    <name type="scientific">Schistosoma curassoni</name>
    <dbReference type="NCBI Taxonomy" id="6186"/>
    <lineage>
        <taxon>Eukaryota</taxon>
        <taxon>Metazoa</taxon>
        <taxon>Spiralia</taxon>
        <taxon>Lophotrochozoa</taxon>
        <taxon>Platyhelminthes</taxon>
        <taxon>Trematoda</taxon>
        <taxon>Digenea</taxon>
        <taxon>Strigeidida</taxon>
        <taxon>Schistosomatoidea</taxon>
        <taxon>Schistosomatidae</taxon>
        <taxon>Schistosoma</taxon>
    </lineage>
</organism>
<evidence type="ECO:0000313" key="2">
    <source>
        <dbReference type="EMBL" id="VDP74234.1"/>
    </source>
</evidence>
<protein>
    <submittedName>
        <fullName evidence="4">Gag protein</fullName>
    </submittedName>
</protein>
<keyword evidence="3" id="KW-1185">Reference proteome</keyword>
<dbReference type="EMBL" id="UZAK01045685">
    <property type="protein sequence ID" value="VDP74234.1"/>
    <property type="molecule type" value="Genomic_DNA"/>
</dbReference>
<dbReference type="STRING" id="6186.A0A183L172"/>
<name>A0A183L172_9TREM</name>
<reference evidence="2 3" key="2">
    <citation type="submission" date="2018-11" db="EMBL/GenBank/DDBJ databases">
        <authorList>
            <consortium name="Pathogen Informatics"/>
        </authorList>
    </citation>
    <scope>NUCLEOTIDE SEQUENCE [LARGE SCALE GENOMIC DNA]</scope>
    <source>
        <strain evidence="2">Dakar</strain>
        <strain evidence="3">Dakar, Senegal</strain>
    </source>
</reference>
<feature type="compositionally biased region" description="Basic residues" evidence="1">
    <location>
        <begin position="153"/>
        <end position="172"/>
    </location>
</feature>
<reference evidence="4" key="1">
    <citation type="submission" date="2016-06" db="UniProtKB">
        <authorList>
            <consortium name="WormBaseParasite"/>
        </authorList>
    </citation>
    <scope>IDENTIFICATION</scope>
</reference>
<dbReference type="WBParaSite" id="SCUD_0002107401-mRNA-1">
    <property type="protein sequence ID" value="SCUD_0002107401-mRNA-1"/>
    <property type="gene ID" value="SCUD_0002107401"/>
</dbReference>
<dbReference type="Proteomes" id="UP000279833">
    <property type="component" value="Unassembled WGS sequence"/>
</dbReference>
<feature type="region of interest" description="Disordered" evidence="1">
    <location>
        <begin position="202"/>
        <end position="222"/>
    </location>
</feature>
<dbReference type="PANTHER" id="PTHR33327:SF3">
    <property type="entry name" value="RNA-DIRECTED DNA POLYMERASE"/>
    <property type="match status" value="1"/>
</dbReference>
<evidence type="ECO:0000313" key="3">
    <source>
        <dbReference type="Proteomes" id="UP000279833"/>
    </source>
</evidence>
<dbReference type="AlphaFoldDB" id="A0A183L172"/>
<evidence type="ECO:0000256" key="1">
    <source>
        <dbReference type="SAM" id="MobiDB-lite"/>
    </source>
</evidence>
<accession>A0A183L172</accession>
<gene>
    <name evidence="2" type="ORF">SCUD_LOCUS21070</name>
</gene>